<evidence type="ECO:0000256" key="4">
    <source>
        <dbReference type="ARBA" id="ARBA00022563"/>
    </source>
</evidence>
<evidence type="ECO:0000313" key="10">
    <source>
        <dbReference type="EMBL" id="PVV03762.1"/>
    </source>
</evidence>
<dbReference type="CDD" id="cd00209">
    <property type="entry name" value="DHFR"/>
    <property type="match status" value="1"/>
</dbReference>
<sequence length="216" mass="25036">MVQKRIFNLVAAIDQNHGIGKNNDIPWEIPEDMKYFNTLTKLGLKVPDYPQSNSITKPSMNVCIMGRKTWISIPERVRPLKDRFNIVISSKTDFIDFENPKNKYVKTVPSIQEALNLVDTINNSENGIHINSIFVVGGQRIYEEAINHAHVRIFITHIQNPNSHECTVFFPKFLHIENLKKMDFDHLASLLPFKIDPGVLISKTNYKYEFTLYQNF</sequence>
<keyword evidence="6" id="KW-0560">Oxidoreductase</keyword>
<dbReference type="Pfam" id="PF00186">
    <property type="entry name" value="DHFR_1"/>
    <property type="match status" value="2"/>
</dbReference>
<gene>
    <name evidence="10" type="ORF">BB560_001750</name>
    <name evidence="9" type="ORF">BB560_001751</name>
</gene>
<evidence type="ECO:0000313" key="9">
    <source>
        <dbReference type="EMBL" id="PVV03761.1"/>
    </source>
</evidence>
<dbReference type="Gene3D" id="3.40.430.10">
    <property type="entry name" value="Dihydrofolate Reductase, subunit A"/>
    <property type="match status" value="1"/>
</dbReference>
<dbReference type="EC" id="1.5.1.3" evidence="2"/>
<evidence type="ECO:0000256" key="5">
    <source>
        <dbReference type="ARBA" id="ARBA00022857"/>
    </source>
</evidence>
<dbReference type="InterPro" id="IPR024072">
    <property type="entry name" value="DHFR-like_dom_sf"/>
</dbReference>
<comment type="caution">
    <text evidence="10">The sequence shown here is derived from an EMBL/GenBank/DDBJ whole genome shotgun (WGS) entry which is preliminary data.</text>
</comment>
<evidence type="ECO:0000256" key="2">
    <source>
        <dbReference type="ARBA" id="ARBA00012856"/>
    </source>
</evidence>
<evidence type="ECO:0000259" key="8">
    <source>
        <dbReference type="PROSITE" id="PS51330"/>
    </source>
</evidence>
<dbReference type="SUPFAM" id="SSF53597">
    <property type="entry name" value="Dihydrofolate reductase-like"/>
    <property type="match status" value="1"/>
</dbReference>
<dbReference type="UniPathway" id="UPA00077">
    <property type="reaction ID" value="UER00158"/>
</dbReference>
<dbReference type="InterPro" id="IPR017925">
    <property type="entry name" value="DHFR_CS"/>
</dbReference>
<proteinExistence type="inferred from homology"/>
<organism evidence="10 11">
    <name type="scientific">Smittium megazygosporum</name>
    <dbReference type="NCBI Taxonomy" id="133381"/>
    <lineage>
        <taxon>Eukaryota</taxon>
        <taxon>Fungi</taxon>
        <taxon>Fungi incertae sedis</taxon>
        <taxon>Zoopagomycota</taxon>
        <taxon>Kickxellomycotina</taxon>
        <taxon>Harpellomycetes</taxon>
        <taxon>Harpellales</taxon>
        <taxon>Legeriomycetaceae</taxon>
        <taxon>Smittium</taxon>
    </lineage>
</organism>
<dbReference type="AlphaFoldDB" id="A0A2T9ZGP9"/>
<evidence type="ECO:0000313" key="11">
    <source>
        <dbReference type="Proteomes" id="UP000245609"/>
    </source>
</evidence>
<feature type="domain" description="DHFR" evidence="8">
    <location>
        <begin position="6"/>
        <end position="215"/>
    </location>
</feature>
<dbReference type="PRINTS" id="PR00070">
    <property type="entry name" value="DHFR"/>
</dbReference>
<evidence type="ECO:0000256" key="1">
    <source>
        <dbReference type="ARBA" id="ARBA00004903"/>
    </source>
</evidence>
<protein>
    <recommendedName>
        <fullName evidence="3">Dihydrofolate reductase</fullName>
        <ecNumber evidence="2">1.5.1.3</ecNumber>
    </recommendedName>
</protein>
<evidence type="ECO:0000256" key="6">
    <source>
        <dbReference type="ARBA" id="ARBA00023002"/>
    </source>
</evidence>
<dbReference type="InterPro" id="IPR001796">
    <property type="entry name" value="DHFR_dom"/>
</dbReference>
<dbReference type="EMBL" id="MBFS01000196">
    <property type="protein sequence ID" value="PVV03761.1"/>
    <property type="molecule type" value="Genomic_DNA"/>
</dbReference>
<dbReference type="GO" id="GO:0004146">
    <property type="term" value="F:dihydrofolate reductase activity"/>
    <property type="evidence" value="ECO:0007669"/>
    <property type="project" value="UniProtKB-EC"/>
</dbReference>
<dbReference type="GO" id="GO:0006730">
    <property type="term" value="P:one-carbon metabolic process"/>
    <property type="evidence" value="ECO:0007669"/>
    <property type="project" value="UniProtKB-KW"/>
</dbReference>
<name>A0A2T9ZGP9_9FUNG</name>
<dbReference type="PROSITE" id="PS51330">
    <property type="entry name" value="DHFR_2"/>
    <property type="match status" value="1"/>
</dbReference>
<dbReference type="GO" id="GO:0005739">
    <property type="term" value="C:mitochondrion"/>
    <property type="evidence" value="ECO:0007669"/>
    <property type="project" value="TreeGrafter"/>
</dbReference>
<comment type="pathway">
    <text evidence="1">Cofactor biosynthesis; tetrahydrofolate biosynthesis; 5,6,7,8-tetrahydrofolate from 7,8-dihydrofolate: step 1/1.</text>
</comment>
<dbReference type="Proteomes" id="UP000245609">
    <property type="component" value="Unassembled WGS sequence"/>
</dbReference>
<dbReference type="GO" id="GO:0046654">
    <property type="term" value="P:tetrahydrofolate biosynthetic process"/>
    <property type="evidence" value="ECO:0007669"/>
    <property type="project" value="UniProtKB-UniPathway"/>
</dbReference>
<accession>A0A2T9ZGP9</accession>
<keyword evidence="11" id="KW-1185">Reference proteome</keyword>
<keyword evidence="4" id="KW-0554">One-carbon metabolism</keyword>
<evidence type="ECO:0000256" key="3">
    <source>
        <dbReference type="ARBA" id="ARBA00018886"/>
    </source>
</evidence>
<dbReference type="PANTHER" id="PTHR48069:SF3">
    <property type="entry name" value="DIHYDROFOLATE REDUCTASE"/>
    <property type="match status" value="1"/>
</dbReference>
<reference evidence="10 11" key="1">
    <citation type="journal article" date="2018" name="MBio">
        <title>Comparative Genomics Reveals the Core Gene Toolbox for the Fungus-Insect Symbiosis.</title>
        <authorList>
            <person name="Wang Y."/>
            <person name="Stata M."/>
            <person name="Wang W."/>
            <person name="Stajich J.E."/>
            <person name="White M.M."/>
            <person name="Moncalvo J.M."/>
        </authorList>
    </citation>
    <scope>NUCLEOTIDE SEQUENCE [LARGE SCALE GENOMIC DNA]</scope>
    <source>
        <strain evidence="10 11">SC-DP-2</strain>
    </source>
</reference>
<evidence type="ECO:0000256" key="7">
    <source>
        <dbReference type="RuleBase" id="RU004474"/>
    </source>
</evidence>
<dbReference type="GO" id="GO:0050661">
    <property type="term" value="F:NADP binding"/>
    <property type="evidence" value="ECO:0007669"/>
    <property type="project" value="InterPro"/>
</dbReference>
<dbReference type="GO" id="GO:0046655">
    <property type="term" value="P:folic acid metabolic process"/>
    <property type="evidence" value="ECO:0007669"/>
    <property type="project" value="TreeGrafter"/>
</dbReference>
<dbReference type="PROSITE" id="PS00075">
    <property type="entry name" value="DHFR_1"/>
    <property type="match status" value="1"/>
</dbReference>
<dbReference type="GO" id="GO:0046452">
    <property type="term" value="P:dihydrofolate metabolic process"/>
    <property type="evidence" value="ECO:0007669"/>
    <property type="project" value="TreeGrafter"/>
</dbReference>
<dbReference type="EMBL" id="MBFS01000196">
    <property type="protein sequence ID" value="PVV03762.1"/>
    <property type="molecule type" value="Genomic_DNA"/>
</dbReference>
<dbReference type="PANTHER" id="PTHR48069">
    <property type="entry name" value="DIHYDROFOLATE REDUCTASE"/>
    <property type="match status" value="1"/>
</dbReference>
<dbReference type="InterPro" id="IPR012259">
    <property type="entry name" value="DHFR"/>
</dbReference>
<comment type="similarity">
    <text evidence="7">Belongs to the dihydrofolate reductase family.</text>
</comment>
<dbReference type="OrthoDB" id="414698at2759"/>
<dbReference type="STRING" id="133381.A0A2T9ZGP9"/>
<keyword evidence="5" id="KW-0521">NADP</keyword>